<evidence type="ECO:0000256" key="1">
    <source>
        <dbReference type="SAM" id="MobiDB-lite"/>
    </source>
</evidence>
<keyword evidence="2" id="KW-1133">Transmembrane helix</keyword>
<keyword evidence="2" id="KW-0812">Transmembrane</keyword>
<feature type="non-terminal residue" evidence="4">
    <location>
        <position position="1"/>
    </location>
</feature>
<comment type="caution">
    <text evidence="4">The sequence shown here is derived from an EMBL/GenBank/DDBJ whole genome shotgun (WGS) entry which is preliminary data.</text>
</comment>
<evidence type="ECO:0000256" key="2">
    <source>
        <dbReference type="SAM" id="Phobius"/>
    </source>
</evidence>
<dbReference type="GO" id="GO:0016020">
    <property type="term" value="C:membrane"/>
    <property type="evidence" value="ECO:0007669"/>
    <property type="project" value="GOC"/>
</dbReference>
<feature type="transmembrane region" description="Helical" evidence="2">
    <location>
        <begin position="637"/>
        <end position="659"/>
    </location>
</feature>
<dbReference type="PANTHER" id="PTHR14859:SF1">
    <property type="entry name" value="PGAP2-INTERACTING PROTEIN"/>
    <property type="match status" value="1"/>
</dbReference>
<feature type="transmembrane region" description="Helical" evidence="2">
    <location>
        <begin position="430"/>
        <end position="449"/>
    </location>
</feature>
<feature type="transmembrane region" description="Helical" evidence="2">
    <location>
        <begin position="604"/>
        <end position="625"/>
    </location>
</feature>
<feature type="transmembrane region" description="Helical" evidence="2">
    <location>
        <begin position="745"/>
        <end position="767"/>
    </location>
</feature>
<dbReference type="Pfam" id="PF03372">
    <property type="entry name" value="Exo_endo_phos"/>
    <property type="match status" value="1"/>
</dbReference>
<feature type="compositionally biased region" description="Basic and acidic residues" evidence="1">
    <location>
        <begin position="713"/>
        <end position="725"/>
    </location>
</feature>
<feature type="region of interest" description="Disordered" evidence="1">
    <location>
        <begin position="1259"/>
        <end position="1325"/>
    </location>
</feature>
<feature type="region of interest" description="Disordered" evidence="1">
    <location>
        <begin position="706"/>
        <end position="733"/>
    </location>
</feature>
<feature type="transmembrane region" description="Helical" evidence="2">
    <location>
        <begin position="671"/>
        <end position="693"/>
    </location>
</feature>
<organism evidence="4 5">
    <name type="scientific">Polarella glacialis</name>
    <name type="common">Dinoflagellate</name>
    <dbReference type="NCBI Taxonomy" id="89957"/>
    <lineage>
        <taxon>Eukaryota</taxon>
        <taxon>Sar</taxon>
        <taxon>Alveolata</taxon>
        <taxon>Dinophyceae</taxon>
        <taxon>Suessiales</taxon>
        <taxon>Suessiaceae</taxon>
        <taxon>Polarella</taxon>
    </lineage>
</organism>
<name>A0A813HRH9_POLGL</name>
<dbReference type="PANTHER" id="PTHR14859">
    <property type="entry name" value="CALCOFLUOR WHITE HYPERSENSITIVE PROTEIN PRECURSOR"/>
    <property type="match status" value="1"/>
</dbReference>
<feature type="transmembrane region" description="Helical" evidence="2">
    <location>
        <begin position="562"/>
        <end position="584"/>
    </location>
</feature>
<gene>
    <name evidence="4" type="ORF">PGLA1383_LOCUS55531</name>
</gene>
<feature type="domain" description="Endonuclease/exonuclease/phosphatase" evidence="3">
    <location>
        <begin position="783"/>
        <end position="1011"/>
    </location>
</feature>
<dbReference type="Gene3D" id="3.60.10.10">
    <property type="entry name" value="Endonuclease/exonuclease/phosphatase"/>
    <property type="match status" value="1"/>
</dbReference>
<evidence type="ECO:0000259" key="3">
    <source>
        <dbReference type="Pfam" id="PF03372"/>
    </source>
</evidence>
<sequence>ILLCDSCLTSPDLGETCSASRRRDLEALPNSTARIVSSLGSHPSEIFPLVEEGLFTALVKHLATSPSVRELAMDLGAWLAYGPPRSEGNSASSSLAPGPVLLDLGKGLWAESHLIAMAGVQGGSVSQALGADQGDIEVGNEQNGEMAEEAARSLWSWLTAASLRANRAGGPMNWRRQYHGASYLRGSSGDLGGILVDAMGSVCMRMGEATARVPEPVSPRGAKRPLRTYAEARSREEVFAVLGGDTVVVIADIGDPYALKKGQSGVVVSVDEEGDALISFFDDDDLWLHSDVLQCLAKVEQDVSLRNQLGALVPATARALCGWNAMVGFPTGIYWHFLNPQNVGFDIAPFTVLLISTLSLLLVDCPAVRRLLFENPDLISAVAPLSYALSAIPSNFSWAFVVTSAVAFGWSSAETLSLQVGSFRRQRDGWAVLLALCILLTLRWALWTANPLLDERHLRAALGVLGVLAAVKSSSETQTALPHWRVADRCGLLDSSPNCAALGAGLMGGCALFLFQTYLSTFEVAASMTALQPDAMSPVAVLLAFVFGVVSLLVVQQRRPLWVESCIASTIVGLAPFVACSLQMWPGVSINAWGPVLGTGRPAFLGLLLLAAIFPHMLAHLGSELTELAKLGGIGRGLFMTAVVWGVAYLMYLAVLVGGAAPVGGLFQGELWRLSLLLGLGWGTGLLLLGLAANAKRASREEHPIQGVPLDGHLGREGREGREGRGTSPPSLVRPPNAFDRGARFLLGGVAVLLCFVATPIRLLGAWTAPQHESGEYLVVAGYNVQQGFDPHGLPNTRCVMEVLRESSPDLVGLSESNSAHPVTANTDVSLMYARYLGFQYYQGAPGALTSADQAILSRLPFEDVSSSSLEVLLDCAHCPTQTHVWARARVMWKGTPVEFHSVHVGATDSGSSQIAFIASEIRAKYRYGPMILVGDFSLPQDPATRPYATALKHMMEGTGLMEAFGSLHPNMSLPLPATEFLRGLHNDYVFFRGFELVDALIMTEAKCSDHMPMITSFRLLCPKIWQAAPAECYVACSAAEAADGTEQSHVLRVPLSRLRPAFGAVRGASPLGGGSSGSRAPFIRRRDGSSPAQIRTQLIEELKRGPQCTERNVRRLLEDRADLLLTPDAVRLWAEEPGSEAKAPDQVKSALEVALQSSCPTKIIEALMLVWAPILPDAFKAISVAEAGAERSQTPGVSFAARHFEPRLASLMAERGGPWAEAAASAAAVARVAAERDVALARANLAVLEAAEREAAETEAAEKAAAEKAATEGSSEADGLRLECAENVQLQTAATKEEQEKGEDAPAGEPAGDDLPSSLLDVCP</sequence>
<protein>
    <recommendedName>
        <fullName evidence="3">Endonuclease/exonuclease/phosphatase domain-containing protein</fullName>
    </recommendedName>
</protein>
<dbReference type="InterPro" id="IPR005135">
    <property type="entry name" value="Endo/exonuclease/phosphatase"/>
</dbReference>
<dbReference type="GO" id="GO:0003824">
    <property type="term" value="F:catalytic activity"/>
    <property type="evidence" value="ECO:0007669"/>
    <property type="project" value="InterPro"/>
</dbReference>
<feature type="non-terminal residue" evidence="4">
    <location>
        <position position="1325"/>
    </location>
</feature>
<dbReference type="InterPro" id="IPR051916">
    <property type="entry name" value="GPI-anchor_lipid_remodeler"/>
</dbReference>
<reference evidence="4" key="1">
    <citation type="submission" date="2021-02" db="EMBL/GenBank/DDBJ databases">
        <authorList>
            <person name="Dougan E. K."/>
            <person name="Rhodes N."/>
            <person name="Thang M."/>
            <person name="Chan C."/>
        </authorList>
    </citation>
    <scope>NUCLEOTIDE SEQUENCE</scope>
</reference>
<feature type="transmembrane region" description="Helical" evidence="2">
    <location>
        <begin position="499"/>
        <end position="519"/>
    </location>
</feature>
<dbReference type="Proteomes" id="UP000654075">
    <property type="component" value="Unassembled WGS sequence"/>
</dbReference>
<dbReference type="EMBL" id="CAJNNV010032700">
    <property type="protein sequence ID" value="CAE8640761.1"/>
    <property type="molecule type" value="Genomic_DNA"/>
</dbReference>
<feature type="compositionally biased region" description="Basic and acidic residues" evidence="1">
    <location>
        <begin position="1296"/>
        <end position="1305"/>
    </location>
</feature>
<dbReference type="SUPFAM" id="SSF56219">
    <property type="entry name" value="DNase I-like"/>
    <property type="match status" value="1"/>
</dbReference>
<evidence type="ECO:0000313" key="5">
    <source>
        <dbReference type="Proteomes" id="UP000654075"/>
    </source>
</evidence>
<keyword evidence="5" id="KW-1185">Reference proteome</keyword>
<feature type="compositionally biased region" description="Basic and acidic residues" evidence="1">
    <location>
        <begin position="1259"/>
        <end position="1271"/>
    </location>
</feature>
<feature type="transmembrane region" description="Helical" evidence="2">
    <location>
        <begin position="539"/>
        <end position="555"/>
    </location>
</feature>
<proteinExistence type="predicted"/>
<accession>A0A813HRH9</accession>
<dbReference type="InterPro" id="IPR036691">
    <property type="entry name" value="Endo/exonu/phosph_ase_sf"/>
</dbReference>
<evidence type="ECO:0000313" key="4">
    <source>
        <dbReference type="EMBL" id="CAE8640761.1"/>
    </source>
</evidence>
<dbReference type="GO" id="GO:0006506">
    <property type="term" value="P:GPI anchor biosynthetic process"/>
    <property type="evidence" value="ECO:0007669"/>
    <property type="project" value="TreeGrafter"/>
</dbReference>
<keyword evidence="2" id="KW-0472">Membrane</keyword>